<evidence type="ECO:0000256" key="6">
    <source>
        <dbReference type="ARBA" id="ARBA00023001"/>
    </source>
</evidence>
<comment type="cofactor">
    <cofactor evidence="1">
        <name>Cu(2+)</name>
        <dbReference type="ChEBI" id="CHEBI:29036"/>
    </cofactor>
</comment>
<reference evidence="19" key="2">
    <citation type="submission" date="2023-06" db="EMBL/GenBank/DDBJ databases">
        <authorList>
            <consortium name="Lawrence Berkeley National Laboratory"/>
            <person name="Haridas S."/>
            <person name="Hensen N."/>
            <person name="Bonometti L."/>
            <person name="Westerberg I."/>
            <person name="Brannstrom I.O."/>
            <person name="Guillou S."/>
            <person name="Cros-Aarteil S."/>
            <person name="Calhoun S."/>
            <person name="Kuo A."/>
            <person name="Mondo S."/>
            <person name="Pangilinan J."/>
            <person name="Riley R."/>
            <person name="Labutti K."/>
            <person name="Andreopoulos B."/>
            <person name="Lipzen A."/>
            <person name="Chen C."/>
            <person name="Yanf M."/>
            <person name="Daum C."/>
            <person name="Ng V."/>
            <person name="Clum A."/>
            <person name="Steindorff A."/>
            <person name="Ohm R."/>
            <person name="Martin F."/>
            <person name="Silar P."/>
            <person name="Natvig D."/>
            <person name="Lalanne C."/>
            <person name="Gautier V."/>
            <person name="Ament-Velasquez S.L."/>
            <person name="Kruys A."/>
            <person name="Hutchinson M.I."/>
            <person name="Powell A.J."/>
            <person name="Barry K."/>
            <person name="Miller A.N."/>
            <person name="Grigoriev I.V."/>
            <person name="Debuchy R."/>
            <person name="Gladieux P."/>
            <person name="Thoren M.H."/>
            <person name="Johannesson H."/>
        </authorList>
    </citation>
    <scope>NUCLEOTIDE SEQUENCE</scope>
    <source>
        <strain evidence="19">CBS 958.72</strain>
    </source>
</reference>
<dbReference type="GO" id="GO:0046872">
    <property type="term" value="F:metal ion binding"/>
    <property type="evidence" value="ECO:0007669"/>
    <property type="project" value="UniProtKB-KW"/>
</dbReference>
<dbReference type="PANTHER" id="PTHR33353">
    <property type="entry name" value="PUTATIVE (AFU_ORTHOLOGUE AFUA_1G12560)-RELATED"/>
    <property type="match status" value="1"/>
</dbReference>
<evidence type="ECO:0000256" key="12">
    <source>
        <dbReference type="ARBA" id="ARBA00023326"/>
    </source>
</evidence>
<evidence type="ECO:0000256" key="17">
    <source>
        <dbReference type="SAM" id="SignalP"/>
    </source>
</evidence>
<keyword evidence="20" id="KW-1185">Reference proteome</keyword>
<evidence type="ECO:0000256" key="8">
    <source>
        <dbReference type="ARBA" id="ARBA00023008"/>
    </source>
</evidence>
<comment type="catalytic activity">
    <reaction evidence="14">
        <text>[(1-&gt;4)-beta-D-glucosyl]n+m + reduced acceptor + O2 = 4-dehydro-beta-D-glucosyl-[(1-&gt;4)-beta-D-glucosyl]n-1 + [(1-&gt;4)-beta-D-glucosyl]m + acceptor + H2O.</text>
        <dbReference type="EC" id="1.14.99.56"/>
    </reaction>
</comment>
<dbReference type="Pfam" id="PF03443">
    <property type="entry name" value="AA9"/>
    <property type="match status" value="1"/>
</dbReference>
<sequence>MSSLSLKTLLAAFVGPSLVAAHGHVKNIVVNGLSYQAFGPSIFPYMQNPPKVAGLTAVNTDNGFVGPESFVAGDIICHKSATNAGGHAVVAAGDKVFIQWDAWPESHKGPVIDHLANCGAAGCETVDKTALQFFKIDEVGLRDGTTAPGTWGSDQLIKNNNSWLVEIPPTIAPGFYVLRHEIIALHSARQANGAQNYPQCFNLQVTGGRGAAPASVKGTALYTATNPSIPIPSPALIGGAVKIAQGSSAITASATAITGSAAASPVVATTAAAAAIVVKPTTSSSTSSSAAAVAPTTAAAVPATTKPATTAAPQTTAAAVPATTKPATTSSSSSTSSKPSTLSTSTQAAPKRHPPSRFLVRS</sequence>
<name>A0AAE0NMQ0_9PEZI</name>
<evidence type="ECO:0000256" key="4">
    <source>
        <dbReference type="ARBA" id="ARBA00022723"/>
    </source>
</evidence>
<dbReference type="EMBL" id="JAULSN010000001">
    <property type="protein sequence ID" value="KAK3384407.1"/>
    <property type="molecule type" value="Genomic_DNA"/>
</dbReference>
<dbReference type="AlphaFoldDB" id="A0AAE0NMQ0"/>
<evidence type="ECO:0000256" key="16">
    <source>
        <dbReference type="SAM" id="MobiDB-lite"/>
    </source>
</evidence>
<evidence type="ECO:0000256" key="13">
    <source>
        <dbReference type="ARBA" id="ARBA00044502"/>
    </source>
</evidence>
<evidence type="ECO:0000313" key="20">
    <source>
        <dbReference type="Proteomes" id="UP001287356"/>
    </source>
</evidence>
<dbReference type="EC" id="1.14.99.56" evidence="15"/>
<evidence type="ECO:0000256" key="7">
    <source>
        <dbReference type="ARBA" id="ARBA00023002"/>
    </source>
</evidence>
<keyword evidence="5 17" id="KW-0732">Signal</keyword>
<feature type="chain" id="PRO_5042086645" description="lytic cellulose monooxygenase (C4-dehydrogenating)" evidence="17">
    <location>
        <begin position="22"/>
        <end position="362"/>
    </location>
</feature>
<dbReference type="Gene3D" id="2.70.50.70">
    <property type="match status" value="1"/>
</dbReference>
<keyword evidence="12" id="KW-0624">Polysaccharide degradation</keyword>
<dbReference type="CDD" id="cd21175">
    <property type="entry name" value="LPMO_AA9"/>
    <property type="match status" value="1"/>
</dbReference>
<evidence type="ECO:0000256" key="3">
    <source>
        <dbReference type="ARBA" id="ARBA00022525"/>
    </source>
</evidence>
<evidence type="ECO:0000256" key="11">
    <source>
        <dbReference type="ARBA" id="ARBA00023277"/>
    </source>
</evidence>
<dbReference type="Proteomes" id="UP001287356">
    <property type="component" value="Unassembled WGS sequence"/>
</dbReference>
<dbReference type="GO" id="GO:0016787">
    <property type="term" value="F:hydrolase activity"/>
    <property type="evidence" value="ECO:0007669"/>
    <property type="project" value="UniProtKB-KW"/>
</dbReference>
<keyword evidence="11" id="KW-0119">Carbohydrate metabolism</keyword>
<keyword evidence="9" id="KW-0503">Monooxygenase</keyword>
<dbReference type="GO" id="GO:0030245">
    <property type="term" value="P:cellulose catabolic process"/>
    <property type="evidence" value="ECO:0007669"/>
    <property type="project" value="UniProtKB-KW"/>
</dbReference>
<keyword evidence="10" id="KW-1015">Disulfide bond</keyword>
<dbReference type="InterPro" id="IPR049892">
    <property type="entry name" value="AA9"/>
</dbReference>
<keyword evidence="6" id="KW-0136">Cellulose degradation</keyword>
<feature type="region of interest" description="Disordered" evidence="16">
    <location>
        <begin position="297"/>
        <end position="362"/>
    </location>
</feature>
<evidence type="ECO:0000256" key="10">
    <source>
        <dbReference type="ARBA" id="ARBA00023157"/>
    </source>
</evidence>
<evidence type="ECO:0000256" key="1">
    <source>
        <dbReference type="ARBA" id="ARBA00001973"/>
    </source>
</evidence>
<keyword evidence="4" id="KW-0479">Metal-binding</keyword>
<evidence type="ECO:0000256" key="14">
    <source>
        <dbReference type="ARBA" id="ARBA00045077"/>
    </source>
</evidence>
<feature type="compositionally biased region" description="Low complexity" evidence="16">
    <location>
        <begin position="297"/>
        <end position="346"/>
    </location>
</feature>
<evidence type="ECO:0000256" key="9">
    <source>
        <dbReference type="ARBA" id="ARBA00023033"/>
    </source>
</evidence>
<reference evidence="19" key="1">
    <citation type="journal article" date="2023" name="Mol. Phylogenet. Evol.">
        <title>Genome-scale phylogeny and comparative genomics of the fungal order Sordariales.</title>
        <authorList>
            <person name="Hensen N."/>
            <person name="Bonometti L."/>
            <person name="Westerberg I."/>
            <person name="Brannstrom I.O."/>
            <person name="Guillou S."/>
            <person name="Cros-Aarteil S."/>
            <person name="Calhoun S."/>
            <person name="Haridas S."/>
            <person name="Kuo A."/>
            <person name="Mondo S."/>
            <person name="Pangilinan J."/>
            <person name="Riley R."/>
            <person name="LaButti K."/>
            <person name="Andreopoulos B."/>
            <person name="Lipzen A."/>
            <person name="Chen C."/>
            <person name="Yan M."/>
            <person name="Daum C."/>
            <person name="Ng V."/>
            <person name="Clum A."/>
            <person name="Steindorff A."/>
            <person name="Ohm R.A."/>
            <person name="Martin F."/>
            <person name="Silar P."/>
            <person name="Natvig D.O."/>
            <person name="Lalanne C."/>
            <person name="Gautier V."/>
            <person name="Ament-Velasquez S.L."/>
            <person name="Kruys A."/>
            <person name="Hutchinson M.I."/>
            <person name="Powell A.J."/>
            <person name="Barry K."/>
            <person name="Miller A.N."/>
            <person name="Grigoriev I.V."/>
            <person name="Debuchy R."/>
            <person name="Gladieux P."/>
            <person name="Hiltunen Thoren M."/>
            <person name="Johannesson H."/>
        </authorList>
    </citation>
    <scope>NUCLEOTIDE SEQUENCE</scope>
    <source>
        <strain evidence="19">CBS 958.72</strain>
    </source>
</reference>
<feature type="domain" description="Auxiliary Activity family 9 catalytic" evidence="18">
    <location>
        <begin position="22"/>
        <end position="229"/>
    </location>
</feature>
<evidence type="ECO:0000259" key="18">
    <source>
        <dbReference type="Pfam" id="PF03443"/>
    </source>
</evidence>
<organism evidence="19 20">
    <name type="scientific">Lasiosphaeria ovina</name>
    <dbReference type="NCBI Taxonomy" id="92902"/>
    <lineage>
        <taxon>Eukaryota</taxon>
        <taxon>Fungi</taxon>
        <taxon>Dikarya</taxon>
        <taxon>Ascomycota</taxon>
        <taxon>Pezizomycotina</taxon>
        <taxon>Sordariomycetes</taxon>
        <taxon>Sordariomycetidae</taxon>
        <taxon>Sordariales</taxon>
        <taxon>Lasiosphaeriaceae</taxon>
        <taxon>Lasiosphaeria</taxon>
    </lineage>
</organism>
<keyword evidence="3" id="KW-0964">Secreted</keyword>
<accession>A0AAE0NMQ0</accession>
<protein>
    <recommendedName>
        <fullName evidence="15">lytic cellulose monooxygenase (C4-dehydrogenating)</fullName>
        <ecNumber evidence="15">1.14.99.56</ecNumber>
    </recommendedName>
</protein>
<evidence type="ECO:0000256" key="5">
    <source>
        <dbReference type="ARBA" id="ARBA00022729"/>
    </source>
</evidence>
<keyword evidence="19" id="KW-0378">Hydrolase</keyword>
<dbReference type="PANTHER" id="PTHR33353:SF36">
    <property type="entry name" value="ENDO-BETA-1,4-GLUCANASE D"/>
    <property type="match status" value="1"/>
</dbReference>
<comment type="similarity">
    <text evidence="13">Belongs to the polysaccharide monooxygenase AA9 family.</text>
</comment>
<keyword evidence="7" id="KW-0560">Oxidoreductase</keyword>
<comment type="caution">
    <text evidence="19">The sequence shown here is derived from an EMBL/GenBank/DDBJ whole genome shotgun (WGS) entry which is preliminary data.</text>
</comment>
<gene>
    <name evidence="19" type="ORF">B0T24DRAFT_646340</name>
</gene>
<dbReference type="GO" id="GO:0005576">
    <property type="term" value="C:extracellular region"/>
    <property type="evidence" value="ECO:0007669"/>
    <property type="project" value="UniProtKB-SubCell"/>
</dbReference>
<proteinExistence type="inferred from homology"/>
<comment type="subcellular location">
    <subcellularLocation>
        <location evidence="2">Secreted</location>
    </subcellularLocation>
</comment>
<dbReference type="GO" id="GO:0004497">
    <property type="term" value="F:monooxygenase activity"/>
    <property type="evidence" value="ECO:0007669"/>
    <property type="project" value="UniProtKB-KW"/>
</dbReference>
<dbReference type="InterPro" id="IPR005103">
    <property type="entry name" value="AA9_LPMO"/>
</dbReference>
<evidence type="ECO:0000313" key="19">
    <source>
        <dbReference type="EMBL" id="KAK3384407.1"/>
    </source>
</evidence>
<evidence type="ECO:0000256" key="15">
    <source>
        <dbReference type="ARBA" id="ARBA00047174"/>
    </source>
</evidence>
<feature type="signal peptide" evidence="17">
    <location>
        <begin position="1"/>
        <end position="21"/>
    </location>
</feature>
<keyword evidence="8" id="KW-0186">Copper</keyword>
<evidence type="ECO:0000256" key="2">
    <source>
        <dbReference type="ARBA" id="ARBA00004613"/>
    </source>
</evidence>